<sequence length="127" mass="13135">MTSIGTILQVALGGAIGAVGRYLTGLATIRLMGPGYPWGTLTVNVLGSFLMGVLVVVLARKFGNAYAPFLMTGILGGYTTFSAFSLDALTLYERGQVHMAAGYVFASVALSLLAIAAGLWVARGLMA</sequence>
<dbReference type="Proteomes" id="UP000295277">
    <property type="component" value="Unassembled WGS sequence"/>
</dbReference>
<evidence type="ECO:0000256" key="2">
    <source>
        <dbReference type="ARBA" id="ARBA00022475"/>
    </source>
</evidence>
<feature type="binding site" evidence="12">
    <location>
        <position position="79"/>
    </location>
    <ligand>
        <name>Na(+)</name>
        <dbReference type="ChEBI" id="CHEBI:29101"/>
        <note>structural</note>
    </ligand>
</feature>
<evidence type="ECO:0000256" key="5">
    <source>
        <dbReference type="ARBA" id="ARBA00022989"/>
    </source>
</evidence>
<keyword evidence="12" id="KW-0813">Transport</keyword>
<evidence type="ECO:0000256" key="8">
    <source>
        <dbReference type="ARBA" id="ARBA00023136"/>
    </source>
</evidence>
<evidence type="ECO:0000256" key="3">
    <source>
        <dbReference type="ARBA" id="ARBA00022519"/>
    </source>
</evidence>
<evidence type="ECO:0000313" key="13">
    <source>
        <dbReference type="EMBL" id="TCM79651.1"/>
    </source>
</evidence>
<organism evidence="13 14">
    <name type="scientific">Rhodovulum steppense</name>
    <dbReference type="NCBI Taxonomy" id="540251"/>
    <lineage>
        <taxon>Bacteria</taxon>
        <taxon>Pseudomonadati</taxon>
        <taxon>Pseudomonadota</taxon>
        <taxon>Alphaproteobacteria</taxon>
        <taxon>Rhodobacterales</taxon>
        <taxon>Paracoccaceae</taxon>
        <taxon>Rhodovulum</taxon>
    </lineage>
</organism>
<dbReference type="GO" id="GO:0005886">
    <property type="term" value="C:plasma membrane"/>
    <property type="evidence" value="ECO:0007669"/>
    <property type="project" value="UniProtKB-SubCell"/>
</dbReference>
<comment type="similarity">
    <text evidence="10 12">Belongs to the fluoride channel Fluc/FEX (TC 1.A.43) family.</text>
</comment>
<dbReference type="GO" id="GO:0140114">
    <property type="term" value="P:cellular detoxification of fluoride"/>
    <property type="evidence" value="ECO:0007669"/>
    <property type="project" value="UniProtKB-UniRule"/>
</dbReference>
<dbReference type="RefSeq" id="WP_132696103.1">
    <property type="nucleotide sequence ID" value="NZ_SLVM01000022.1"/>
</dbReference>
<keyword evidence="14" id="KW-1185">Reference proteome</keyword>
<keyword evidence="8 12" id="KW-0472">Membrane</keyword>
<accession>A0A4R1YP56</accession>
<keyword evidence="7 12" id="KW-0406">Ion transport</keyword>
<feature type="transmembrane region" description="Helical" evidence="12">
    <location>
        <begin position="66"/>
        <end position="86"/>
    </location>
</feature>
<dbReference type="AlphaFoldDB" id="A0A4R1YP56"/>
<dbReference type="PANTHER" id="PTHR28259:SF1">
    <property type="entry name" value="FLUORIDE EXPORT PROTEIN 1-RELATED"/>
    <property type="match status" value="1"/>
</dbReference>
<comment type="subcellular location">
    <subcellularLocation>
        <location evidence="1 12">Cell membrane</location>
        <topology evidence="1 12">Multi-pass membrane protein</topology>
    </subcellularLocation>
</comment>
<dbReference type="PANTHER" id="PTHR28259">
    <property type="entry name" value="FLUORIDE EXPORT PROTEIN 1-RELATED"/>
    <property type="match status" value="1"/>
</dbReference>
<evidence type="ECO:0000256" key="9">
    <source>
        <dbReference type="ARBA" id="ARBA00023303"/>
    </source>
</evidence>
<dbReference type="EMBL" id="SLVM01000022">
    <property type="protein sequence ID" value="TCM79651.1"/>
    <property type="molecule type" value="Genomic_DNA"/>
</dbReference>
<evidence type="ECO:0000256" key="11">
    <source>
        <dbReference type="ARBA" id="ARBA00035585"/>
    </source>
</evidence>
<protein>
    <recommendedName>
        <fullName evidence="12">Fluoride-specific ion channel FluC</fullName>
    </recommendedName>
</protein>
<dbReference type="GO" id="GO:0046872">
    <property type="term" value="F:metal ion binding"/>
    <property type="evidence" value="ECO:0007669"/>
    <property type="project" value="UniProtKB-KW"/>
</dbReference>
<dbReference type="NCBIfam" id="NF010791">
    <property type="entry name" value="PRK14195.1"/>
    <property type="match status" value="1"/>
</dbReference>
<comment type="activity regulation">
    <text evidence="12">Na(+) is not transported, but it plays an essential structural role and its presence is essential for fluoride channel function.</text>
</comment>
<keyword evidence="6 12" id="KW-0915">Sodium</keyword>
<dbReference type="OrthoDB" id="9806299at2"/>
<name>A0A4R1YP56_9RHOB</name>
<keyword evidence="5 12" id="KW-1133">Transmembrane helix</keyword>
<dbReference type="InterPro" id="IPR003691">
    <property type="entry name" value="FluC"/>
</dbReference>
<evidence type="ECO:0000313" key="14">
    <source>
        <dbReference type="Proteomes" id="UP000295277"/>
    </source>
</evidence>
<reference evidence="13 14" key="1">
    <citation type="submission" date="2019-03" db="EMBL/GenBank/DDBJ databases">
        <title>Genomic Encyclopedia of Type Strains, Phase IV (KMG-IV): sequencing the most valuable type-strain genomes for metagenomic binning, comparative biology and taxonomic classification.</title>
        <authorList>
            <person name="Goeker M."/>
        </authorList>
    </citation>
    <scope>NUCLEOTIDE SEQUENCE [LARGE SCALE GENOMIC DNA]</scope>
    <source>
        <strain evidence="13 14">DSM 21153</strain>
    </source>
</reference>
<dbReference type="NCBIfam" id="TIGR00494">
    <property type="entry name" value="crcB"/>
    <property type="match status" value="1"/>
</dbReference>
<gene>
    <name evidence="12" type="primary">fluC</name>
    <name evidence="12" type="synonym">crcB</name>
    <name evidence="13" type="ORF">EV216_12240</name>
</gene>
<feature type="transmembrane region" description="Helical" evidence="12">
    <location>
        <begin position="98"/>
        <end position="122"/>
    </location>
</feature>
<keyword evidence="3" id="KW-0997">Cell inner membrane</keyword>
<evidence type="ECO:0000256" key="10">
    <source>
        <dbReference type="ARBA" id="ARBA00035120"/>
    </source>
</evidence>
<evidence type="ECO:0000256" key="12">
    <source>
        <dbReference type="HAMAP-Rule" id="MF_00454"/>
    </source>
</evidence>
<keyword evidence="4 12" id="KW-0812">Transmembrane</keyword>
<evidence type="ECO:0000256" key="1">
    <source>
        <dbReference type="ARBA" id="ARBA00004651"/>
    </source>
</evidence>
<dbReference type="NCBIfam" id="NF010805">
    <property type="entry name" value="PRK14209.1"/>
    <property type="match status" value="1"/>
</dbReference>
<evidence type="ECO:0000256" key="4">
    <source>
        <dbReference type="ARBA" id="ARBA00022692"/>
    </source>
</evidence>
<feature type="transmembrane region" description="Helical" evidence="12">
    <location>
        <begin position="41"/>
        <end position="59"/>
    </location>
</feature>
<comment type="caution">
    <text evidence="13">The sequence shown here is derived from an EMBL/GenBank/DDBJ whole genome shotgun (WGS) entry which is preliminary data.</text>
</comment>
<dbReference type="Pfam" id="PF02537">
    <property type="entry name" value="CRCB"/>
    <property type="match status" value="1"/>
</dbReference>
<comment type="function">
    <text evidence="12">Fluoride-specific ion channel. Important for reducing fluoride concentration in the cell, thus reducing its toxicity.</text>
</comment>
<proteinExistence type="inferred from homology"/>
<evidence type="ECO:0000256" key="7">
    <source>
        <dbReference type="ARBA" id="ARBA00023065"/>
    </source>
</evidence>
<evidence type="ECO:0000256" key="6">
    <source>
        <dbReference type="ARBA" id="ARBA00023053"/>
    </source>
</evidence>
<keyword evidence="2 12" id="KW-1003">Cell membrane</keyword>
<keyword evidence="12" id="KW-0479">Metal-binding</keyword>
<keyword evidence="9 12" id="KW-0407">Ion channel</keyword>
<dbReference type="HAMAP" id="MF_00454">
    <property type="entry name" value="FluC"/>
    <property type="match status" value="1"/>
</dbReference>
<feature type="binding site" evidence="12">
    <location>
        <position position="76"/>
    </location>
    <ligand>
        <name>Na(+)</name>
        <dbReference type="ChEBI" id="CHEBI:29101"/>
        <note>structural</note>
    </ligand>
</feature>
<dbReference type="GO" id="GO:0062054">
    <property type="term" value="F:fluoride channel activity"/>
    <property type="evidence" value="ECO:0007669"/>
    <property type="project" value="UniProtKB-UniRule"/>
</dbReference>
<comment type="catalytic activity">
    <reaction evidence="11">
        <text>fluoride(in) = fluoride(out)</text>
        <dbReference type="Rhea" id="RHEA:76159"/>
        <dbReference type="ChEBI" id="CHEBI:17051"/>
    </reaction>
    <physiologicalReaction direction="left-to-right" evidence="11">
        <dbReference type="Rhea" id="RHEA:76160"/>
    </physiologicalReaction>
</comment>